<dbReference type="SUPFAM" id="SSF52980">
    <property type="entry name" value="Restriction endonuclease-like"/>
    <property type="match status" value="1"/>
</dbReference>
<keyword evidence="11 15" id="KW-0234">DNA repair</keyword>
<keyword evidence="10 15" id="KW-0238">DNA-binding</keyword>
<comment type="catalytic activity">
    <reaction evidence="13 15">
        <text>Couples ATP hydrolysis with the unwinding of duplex DNA by translocating in the 3'-5' direction.</text>
        <dbReference type="EC" id="5.6.2.4"/>
    </reaction>
</comment>
<dbReference type="Gene3D" id="1.10.486.10">
    <property type="entry name" value="PCRA, domain 4"/>
    <property type="match status" value="1"/>
</dbReference>
<dbReference type="InterPro" id="IPR027417">
    <property type="entry name" value="P-loop_NTPase"/>
</dbReference>
<keyword evidence="9 15" id="KW-0460">Magnesium</keyword>
<dbReference type="InterPro" id="IPR000212">
    <property type="entry name" value="DNA_helicase_UvrD/REP"/>
</dbReference>
<comment type="domain">
    <text evidence="15">The C-terminal domain has nuclease activity and interacts with RecD. It interacts with RecA, facilitating its loading onto ssDNA.</text>
</comment>
<evidence type="ECO:0000256" key="14">
    <source>
        <dbReference type="ARBA" id="ARBA00048988"/>
    </source>
</evidence>
<keyword evidence="3 15" id="KW-0547">Nucleotide-binding</keyword>
<dbReference type="Proteomes" id="UP000215332">
    <property type="component" value="Chromosome 1"/>
</dbReference>
<keyword evidence="1 15" id="KW-0540">Nuclease</keyword>
<dbReference type="EC" id="3.1.11.5" evidence="15"/>
<dbReference type="GO" id="GO:0008854">
    <property type="term" value="F:exodeoxyribonuclease V activity"/>
    <property type="evidence" value="ECO:0007669"/>
    <property type="project" value="UniProtKB-EC"/>
</dbReference>
<keyword evidence="12 15" id="KW-0413">Isomerase</keyword>
<dbReference type="PANTHER" id="PTHR11070">
    <property type="entry name" value="UVRD / RECB / PCRA DNA HELICASE FAMILY MEMBER"/>
    <property type="match status" value="1"/>
</dbReference>
<name>A0A239WRC3_9ACTN</name>
<dbReference type="InterPro" id="IPR004586">
    <property type="entry name" value="RecB"/>
</dbReference>
<keyword evidence="5 15" id="KW-0378">Hydrolase</keyword>
<dbReference type="InterPro" id="IPR011604">
    <property type="entry name" value="PDDEXK-like_dom_sf"/>
</dbReference>
<dbReference type="CDD" id="cd22352">
    <property type="entry name" value="RecB_C-like"/>
    <property type="match status" value="1"/>
</dbReference>
<dbReference type="Pfam" id="PF12705">
    <property type="entry name" value="PDDEXK_1"/>
    <property type="match status" value="1"/>
</dbReference>
<evidence type="ECO:0000256" key="3">
    <source>
        <dbReference type="ARBA" id="ARBA00022741"/>
    </source>
</evidence>
<evidence type="ECO:0000256" key="6">
    <source>
        <dbReference type="ARBA" id="ARBA00022806"/>
    </source>
</evidence>
<sequence>MTSPHEVKAFDISGEVPHGTTLLRASAGTGKTWSITAIVTRAILEGDVDISQVLLVTFNRSAARQMRHRTYARLARTAEMLESGLPARDDLDHHLLAQRERRDEFLSRARSAIQRFSTATIATTHEFCAQMLTELGVLADHDLRSSLLADPTPLVDEVSADLYLSRYSHVPRPPSSATIRSLARTVAAQYGTVELQRDSDSRRVEERLDIAEAVRTESSRRMRAGGLHTFDDLIEDLARSLGSTQRGRVACATLADRFHLVMVDEFQDTDPLQWEILASAFHGRSDLWLIGDPKQSIYAFRGADIHAYLAATRQVDHTYELTTNWRSDQGIVDGVDQLFRHTHLGAEGIEFTTVSARHTHRRLQSTDPHSYDWSHPVQIRCITASDGSRLSSGRAEDLIAKDVGAQITAMLDGRSQWQPEKGQPSRPLQAGDIAVLVTARRRGTKIQNELRKIGQPAVFTGSTSVWSSPAATDFLDLLSALDDPDPTVISRIAMSRLIGAAPYDLARQDSQLRSALAMDIANWALAWPNLGPWGVIESLLHRPGSLDSMLTGPQAERYVTDLRQLAQETHVWACDQPTMPTPAQTCAWVEDQARYAPQETPRRLETDRNAVTIMTVHQAKGLEFPVVLLPDATLSWISKNGEGTRRKQRASRTFMRDDGSPLVWFDGERRVLNLSDVNDPARLEAWAQIRHDALAEELRKLYVALTRSQSAVRLWWAPVPGRIGDSGLQRLLALESAGSEAPVFPEPVNDAAVSPPWLSPRVGGASIEAVPVEVTEAPSRELPVPPVGGTPATFTRSVDHQWKRTSYSGLTAGIHGATSSMADLVDASAGQDEPDEDALGTSPDVSPSTGDGLCAMPGGTSFGLVVHEILEHVDTSVPDLSAEITNWTARKLRAEPIDGVGATSLAAGLVDVMHTDLGELAPGQCLADFKPSDRLAELDFEMRLAPSSPMSNTVGALAQALSDRSLVPENDPLASYGRVLATSPAASTVLSGYLTGSIDAVLRRPDGRFLVIDYKTNRAPRPAGQPLEPRAYDVTTMTSMMISSHYPLQALLYSAALHRYLSHTMPGYDPATCLGPVGYLFVRAMAGVATPADASMPYGVFTWSVNPALVVAVSDILGGRHEH</sequence>
<feature type="domain" description="UvrD-like helicase ATP-binding" evidence="18">
    <location>
        <begin position="4"/>
        <end position="328"/>
    </location>
</feature>
<dbReference type="KEGG" id="cgrn:4412665_01447"/>
<evidence type="ECO:0000256" key="12">
    <source>
        <dbReference type="ARBA" id="ARBA00023235"/>
    </source>
</evidence>
<dbReference type="Pfam" id="PF00580">
    <property type="entry name" value="UvrD-helicase"/>
    <property type="match status" value="1"/>
</dbReference>
<feature type="binding site" evidence="16">
    <location>
        <begin position="25"/>
        <end position="32"/>
    </location>
    <ligand>
        <name>ATP</name>
        <dbReference type="ChEBI" id="CHEBI:30616"/>
    </ligand>
</feature>
<evidence type="ECO:0000256" key="17">
    <source>
        <dbReference type="SAM" id="MobiDB-lite"/>
    </source>
</evidence>
<evidence type="ECO:0000256" key="1">
    <source>
        <dbReference type="ARBA" id="ARBA00022722"/>
    </source>
</evidence>
<dbReference type="eggNOG" id="COG1074">
    <property type="taxonomic scope" value="Bacteria"/>
</dbReference>
<evidence type="ECO:0000256" key="8">
    <source>
        <dbReference type="ARBA" id="ARBA00022840"/>
    </source>
</evidence>
<protein>
    <recommendedName>
        <fullName evidence="15">RecBCD enzyme subunit RecB</fullName>
        <ecNumber evidence="15">3.1.11.5</ecNumber>
        <ecNumber evidence="15">5.6.2.4</ecNumber>
    </recommendedName>
    <alternativeName>
        <fullName evidence="15">DNA 3'-5' helicase subunit RecB</fullName>
    </alternativeName>
    <alternativeName>
        <fullName evidence="15">Exonuclease V subunit RecB</fullName>
        <shortName evidence="15">ExoV subunit RecB</shortName>
    </alternativeName>
    <alternativeName>
        <fullName evidence="15">Helicase/nuclease RecBCD subunit RecB</fullName>
    </alternativeName>
</protein>
<dbReference type="GO" id="GO:0009338">
    <property type="term" value="C:exodeoxyribonuclease V complex"/>
    <property type="evidence" value="ECO:0007669"/>
    <property type="project" value="TreeGrafter"/>
</dbReference>
<comment type="subunit">
    <text evidence="15">Heterotrimer of RecB, RecC and RecD. All subunits contribute to DNA-binding. Interacts with RecA.</text>
</comment>
<keyword evidence="2 15" id="KW-0479">Metal-binding</keyword>
<dbReference type="GO" id="GO:0000724">
    <property type="term" value="P:double-strand break repair via homologous recombination"/>
    <property type="evidence" value="ECO:0007669"/>
    <property type="project" value="UniProtKB-UniRule"/>
</dbReference>
<feature type="binding site" evidence="15">
    <location>
        <position position="999"/>
    </location>
    <ligand>
        <name>Mg(2+)</name>
        <dbReference type="ChEBI" id="CHEBI:18420"/>
    </ligand>
</feature>
<evidence type="ECO:0000256" key="9">
    <source>
        <dbReference type="ARBA" id="ARBA00022842"/>
    </source>
</evidence>
<dbReference type="GO" id="GO:0005829">
    <property type="term" value="C:cytosol"/>
    <property type="evidence" value="ECO:0007669"/>
    <property type="project" value="TreeGrafter"/>
</dbReference>
<dbReference type="PROSITE" id="PS51198">
    <property type="entry name" value="UVRD_HELICASE_ATP_BIND"/>
    <property type="match status" value="1"/>
</dbReference>
<dbReference type="GO" id="GO:0005524">
    <property type="term" value="F:ATP binding"/>
    <property type="evidence" value="ECO:0007669"/>
    <property type="project" value="UniProtKB-UniRule"/>
</dbReference>
<accession>A0A239WRC3</accession>
<dbReference type="GO" id="GO:0016887">
    <property type="term" value="F:ATP hydrolysis activity"/>
    <property type="evidence" value="ECO:0007669"/>
    <property type="project" value="RHEA"/>
</dbReference>
<dbReference type="InterPro" id="IPR014017">
    <property type="entry name" value="DNA_helicase_UvrD-like_C"/>
</dbReference>
<dbReference type="RefSeq" id="WP_021105792.1">
    <property type="nucleotide sequence ID" value="NZ_JAWFFS010000012.1"/>
</dbReference>
<comment type="function">
    <text evidence="15">A helicase/nuclease that prepares dsDNA breaks (DSB) for recombinational DNA repair. Binds to DSBs and unwinds DNA via a highly rapid and processive ATP-dependent bidirectional helicase activity. Unwinds dsDNA until it encounters a Chi (crossover hotspot instigator) sequence from the 3' direction. Cuts ssDNA a few nucleotides 3' to the Chi site. The properties and activities of the enzyme are changed at Chi. The Chi-altered holoenzyme produces a long 3'-ssDNA overhang and facilitates RecA-binding to the ssDNA for homologous DNA recombination and repair. Holoenzyme degrades any linearized DNA that is unable to undergo homologous recombination. In the holoenzyme this subunit contributes ATPase, 3'-5' helicase, exonuclease activity and loads RecA onto ssDNA.</text>
</comment>
<keyword evidence="8 15" id="KW-0067">ATP-binding</keyword>
<dbReference type="EC" id="5.6.2.4" evidence="15"/>
<comment type="domain">
    <text evidence="15">The N-terminal DNA-binding domain is a ssDNA-dependent ATPase and has ATP-dependent 3'-5' helicase function. This domain interacts with RecC.</text>
</comment>
<dbReference type="EMBL" id="LT906441">
    <property type="protein sequence ID" value="SNV37007.1"/>
    <property type="molecule type" value="Genomic_DNA"/>
</dbReference>
<proteinExistence type="inferred from homology"/>
<dbReference type="Gene3D" id="3.40.50.300">
    <property type="entry name" value="P-loop containing nucleotide triphosphate hydrolases"/>
    <property type="match status" value="2"/>
</dbReference>
<reference evidence="20 21" key="1">
    <citation type="submission" date="2017-06" db="EMBL/GenBank/DDBJ databases">
        <authorList>
            <consortium name="Pathogen Informatics"/>
        </authorList>
    </citation>
    <scope>NUCLEOTIDE SEQUENCE [LARGE SCALE GENOMIC DNA]</scope>
    <source>
        <strain evidence="20 21">NCTC11865</strain>
    </source>
</reference>
<feature type="binding site" evidence="15">
    <location>
        <position position="1013"/>
    </location>
    <ligand>
        <name>Mg(2+)</name>
        <dbReference type="ChEBI" id="CHEBI:18420"/>
    </ligand>
</feature>
<evidence type="ECO:0000256" key="5">
    <source>
        <dbReference type="ARBA" id="ARBA00022801"/>
    </source>
</evidence>
<evidence type="ECO:0000313" key="21">
    <source>
        <dbReference type="Proteomes" id="UP000215332"/>
    </source>
</evidence>
<feature type="region of interest" description="DNA-binding and helicase activity, interacts with RecC" evidence="15">
    <location>
        <begin position="1"/>
        <end position="764"/>
    </location>
</feature>
<comment type="catalytic activity">
    <reaction evidence="14 15">
        <text>ATP + H2O = ADP + phosphate + H(+)</text>
        <dbReference type="Rhea" id="RHEA:13065"/>
        <dbReference type="ChEBI" id="CHEBI:15377"/>
        <dbReference type="ChEBI" id="CHEBI:15378"/>
        <dbReference type="ChEBI" id="CHEBI:30616"/>
        <dbReference type="ChEBI" id="CHEBI:43474"/>
        <dbReference type="ChEBI" id="CHEBI:456216"/>
        <dbReference type="EC" id="5.6.2.4"/>
    </reaction>
</comment>
<feature type="region of interest" description="Disordered" evidence="17">
    <location>
        <begin position="828"/>
        <end position="848"/>
    </location>
</feature>
<organism evidence="20 21">
    <name type="scientific">Cutibacterium granulosum</name>
    <dbReference type="NCBI Taxonomy" id="33011"/>
    <lineage>
        <taxon>Bacteria</taxon>
        <taxon>Bacillati</taxon>
        <taxon>Actinomycetota</taxon>
        <taxon>Actinomycetes</taxon>
        <taxon>Propionibacteriales</taxon>
        <taxon>Propionibacteriaceae</taxon>
        <taxon>Cutibacterium</taxon>
    </lineage>
</organism>
<evidence type="ECO:0000313" key="20">
    <source>
        <dbReference type="EMBL" id="SNV37007.1"/>
    </source>
</evidence>
<evidence type="ECO:0000259" key="19">
    <source>
        <dbReference type="PROSITE" id="PS51217"/>
    </source>
</evidence>
<evidence type="ECO:0000256" key="11">
    <source>
        <dbReference type="ARBA" id="ARBA00023204"/>
    </source>
</evidence>
<comment type="miscellaneous">
    <text evidence="15">In the RecBCD complex, RecB has a slow 3'-5' helicase, an exonuclease activity and loads RecA onto ssDNA, RecD has a fast 5'-3' helicase activity, while RecC stimulates the ATPase and processivity of the RecB helicase and contributes to recognition of the Chi site.</text>
</comment>
<comment type="cofactor">
    <cofactor evidence="15">
        <name>Mg(2+)</name>
        <dbReference type="ChEBI" id="CHEBI:18420"/>
    </cofactor>
    <text evidence="15">Binds 1 Mg(2+) ion per subunit.</text>
</comment>
<dbReference type="GO" id="GO:0000287">
    <property type="term" value="F:magnesium ion binding"/>
    <property type="evidence" value="ECO:0007669"/>
    <property type="project" value="UniProtKB-UniRule"/>
</dbReference>
<feature type="domain" description="UvrD-like helicase C-terminal" evidence="19">
    <location>
        <begin position="346"/>
        <end position="621"/>
    </location>
</feature>
<feature type="active site" description="For nuclease activity" evidence="15">
    <location>
        <position position="1013"/>
    </location>
</feature>
<evidence type="ECO:0000256" key="10">
    <source>
        <dbReference type="ARBA" id="ARBA00023125"/>
    </source>
</evidence>
<feature type="region of interest" description="Nuclease activity, interacts with RecD and RecA" evidence="15">
    <location>
        <begin position="801"/>
        <end position="1123"/>
    </location>
</feature>
<dbReference type="PROSITE" id="PS51217">
    <property type="entry name" value="UVRD_HELICASE_CTER"/>
    <property type="match status" value="1"/>
</dbReference>
<evidence type="ECO:0000256" key="13">
    <source>
        <dbReference type="ARBA" id="ARBA00034617"/>
    </source>
</evidence>
<keyword evidence="7 15" id="KW-0269">Exonuclease</keyword>
<dbReference type="GO" id="GO:0043138">
    <property type="term" value="F:3'-5' DNA helicase activity"/>
    <property type="evidence" value="ECO:0007669"/>
    <property type="project" value="UniProtKB-UniRule"/>
</dbReference>
<dbReference type="Gene3D" id="3.90.320.10">
    <property type="match status" value="1"/>
</dbReference>
<dbReference type="PANTHER" id="PTHR11070:SF23">
    <property type="entry name" value="RECBCD ENZYME SUBUNIT RECB"/>
    <property type="match status" value="1"/>
</dbReference>
<keyword evidence="6 15" id="KW-0347">Helicase</keyword>
<gene>
    <name evidence="15 20" type="primary">recB</name>
    <name evidence="20" type="ORF">SAMEA4412665_01447</name>
</gene>
<evidence type="ECO:0000256" key="2">
    <source>
        <dbReference type="ARBA" id="ARBA00022723"/>
    </source>
</evidence>
<dbReference type="AlphaFoldDB" id="A0A239WRC3"/>
<dbReference type="HAMAP" id="MF_01485">
    <property type="entry name" value="RecB"/>
    <property type="match status" value="1"/>
</dbReference>
<feature type="binding site" evidence="15">
    <location>
        <position position="867"/>
    </location>
    <ligand>
        <name>Mg(2+)</name>
        <dbReference type="ChEBI" id="CHEBI:18420"/>
    </ligand>
</feature>
<evidence type="ECO:0000256" key="16">
    <source>
        <dbReference type="PROSITE-ProRule" id="PRU00560"/>
    </source>
</evidence>
<evidence type="ECO:0000256" key="7">
    <source>
        <dbReference type="ARBA" id="ARBA00022839"/>
    </source>
</evidence>
<evidence type="ECO:0000259" key="18">
    <source>
        <dbReference type="PROSITE" id="PS51198"/>
    </source>
</evidence>
<keyword evidence="4 15" id="KW-0227">DNA damage</keyword>
<evidence type="ECO:0000256" key="15">
    <source>
        <dbReference type="HAMAP-Rule" id="MF_01485"/>
    </source>
</evidence>
<comment type="similarity">
    <text evidence="15">Belongs to the helicase family. UvrD subfamily.</text>
</comment>
<comment type="catalytic activity">
    <reaction evidence="15">
        <text>Exonucleolytic cleavage (in the presence of ATP) in either 5'- to 3'- or 3'- to 5'-direction to yield 5'-phosphooligonucleotides.</text>
        <dbReference type="EC" id="3.1.11.5"/>
    </reaction>
</comment>
<dbReference type="GO" id="GO:0003677">
    <property type="term" value="F:DNA binding"/>
    <property type="evidence" value="ECO:0007669"/>
    <property type="project" value="UniProtKB-UniRule"/>
</dbReference>
<dbReference type="InterPro" id="IPR038726">
    <property type="entry name" value="PDDEXK_AddAB-type"/>
</dbReference>
<dbReference type="Pfam" id="PF13361">
    <property type="entry name" value="UvrD_C"/>
    <property type="match status" value="1"/>
</dbReference>
<dbReference type="InterPro" id="IPR014016">
    <property type="entry name" value="UvrD-like_ATP-bd"/>
</dbReference>
<dbReference type="SUPFAM" id="SSF52540">
    <property type="entry name" value="P-loop containing nucleoside triphosphate hydrolases"/>
    <property type="match status" value="1"/>
</dbReference>
<evidence type="ECO:0000256" key="4">
    <source>
        <dbReference type="ARBA" id="ARBA00022763"/>
    </source>
</evidence>
<dbReference type="InterPro" id="IPR011335">
    <property type="entry name" value="Restrct_endonuc-II-like"/>
</dbReference>